<dbReference type="EMBL" id="NBYO01000002">
    <property type="protein sequence ID" value="OXT00680.1"/>
    <property type="molecule type" value="Genomic_DNA"/>
</dbReference>
<keyword evidence="11 14" id="KW-0472">Membrane</keyword>
<evidence type="ECO:0000256" key="5">
    <source>
        <dbReference type="ARBA" id="ARBA00022475"/>
    </source>
</evidence>
<dbReference type="PANTHER" id="PTHR30477">
    <property type="entry name" value="ABC-TRANSPORTER METAL-BINDING PROTEIN"/>
    <property type="match status" value="1"/>
</dbReference>
<evidence type="ECO:0000313" key="15">
    <source>
        <dbReference type="EMBL" id="OXT00680.1"/>
    </source>
</evidence>
<feature type="transmembrane region" description="Helical" evidence="14">
    <location>
        <begin position="171"/>
        <end position="201"/>
    </location>
</feature>
<keyword evidence="4 13" id="KW-0813">Transport</keyword>
<dbReference type="Gene3D" id="1.10.3470.10">
    <property type="entry name" value="ABC transporter involved in vitamin B12 uptake, BtuC"/>
    <property type="match status" value="1"/>
</dbReference>
<keyword evidence="5" id="KW-1003">Cell membrane</keyword>
<feature type="transmembrane region" description="Helical" evidence="14">
    <location>
        <begin position="127"/>
        <end position="145"/>
    </location>
</feature>
<keyword evidence="9 14" id="KW-1133">Transmembrane helix</keyword>
<dbReference type="SUPFAM" id="SSF81345">
    <property type="entry name" value="ABC transporter involved in vitamin B12 uptake, BtuC"/>
    <property type="match status" value="1"/>
</dbReference>
<comment type="subcellular location">
    <subcellularLocation>
        <location evidence="2 13">Cell membrane</location>
        <topology evidence="2 13">Multi-pass membrane protein</topology>
    </subcellularLocation>
</comment>
<dbReference type="OrthoDB" id="9783937at2"/>
<evidence type="ECO:0000256" key="13">
    <source>
        <dbReference type="RuleBase" id="RU003943"/>
    </source>
</evidence>
<reference evidence="16" key="1">
    <citation type="journal article" date="2017" name="Int. J. Syst. Evol. Microbiol.">
        <title>Notoacmeibacter marinus gen. nov., sp. nov., isolated from the gut of a limpet and proposal of Notoacmeibacteraceae fam. nov. in the order Rhizobiales of the class Alphaproteobacteria.</title>
        <authorList>
            <person name="Huang Z."/>
            <person name="Guo F."/>
            <person name="Lai Q."/>
        </authorList>
    </citation>
    <scope>NUCLEOTIDE SEQUENCE [LARGE SCALE GENOMIC DNA]</scope>
    <source>
        <strain evidence="16">XMTR2A4</strain>
    </source>
</reference>
<dbReference type="RefSeq" id="WP_094077503.1">
    <property type="nucleotide sequence ID" value="NZ_KZ851843.1"/>
</dbReference>
<dbReference type="Proteomes" id="UP000215405">
    <property type="component" value="Unassembled WGS sequence"/>
</dbReference>
<keyword evidence="16" id="KW-1185">Reference proteome</keyword>
<feature type="transmembrane region" description="Helical" evidence="14">
    <location>
        <begin position="6"/>
        <end position="29"/>
    </location>
</feature>
<comment type="caution">
    <text evidence="15">The sequence shown here is derived from an EMBL/GenBank/DDBJ whole genome shotgun (WGS) entry which is preliminary data.</text>
</comment>
<evidence type="ECO:0000256" key="10">
    <source>
        <dbReference type="ARBA" id="ARBA00023065"/>
    </source>
</evidence>
<sequence>MLDDFLVRALIGGLLVAVLAAPLGCVVVWRRLAYFGDTLSHAALLGIAVGTLLSISLPLAILLVCVAVALILFALRKHGDLASDAILGLLAHGSLALGLVAIALAGQRIDLNGLLFGDIFAISRSDLFIMGGGAIIILLTLGSIWNDLLAATVSPEIAAAEDARPQRAEMIFLLLLALTVAVAIKVVGVLLITAMLIIPAITARRFAGGPETMAVLAIVAGGGAICLGLYGSFVFDTPAGPSIVVGACALFLLARIIPYGGRRPNS</sequence>
<dbReference type="GO" id="GO:0006829">
    <property type="term" value="P:zinc ion transport"/>
    <property type="evidence" value="ECO:0007669"/>
    <property type="project" value="UniProtKB-KW"/>
</dbReference>
<evidence type="ECO:0000256" key="11">
    <source>
        <dbReference type="ARBA" id="ARBA00023136"/>
    </source>
</evidence>
<keyword evidence="7" id="KW-0862">Zinc</keyword>
<feature type="transmembrane region" description="Helical" evidence="14">
    <location>
        <begin position="239"/>
        <end position="257"/>
    </location>
</feature>
<dbReference type="InterPro" id="IPR001626">
    <property type="entry name" value="ABC_TroCD"/>
</dbReference>
<evidence type="ECO:0000256" key="1">
    <source>
        <dbReference type="ARBA" id="ARBA00002313"/>
    </source>
</evidence>
<evidence type="ECO:0000256" key="4">
    <source>
        <dbReference type="ARBA" id="ARBA00022448"/>
    </source>
</evidence>
<comment type="function">
    <text evidence="1">Involved in the high-affinity zinc uptake transport system.</text>
</comment>
<dbReference type="PANTHER" id="PTHR30477:SF23">
    <property type="entry name" value="HIGH-AFFINITY ZINC UPTAKE SYSTEM MEMBRANE PROTEIN ZNUB"/>
    <property type="match status" value="1"/>
</dbReference>
<evidence type="ECO:0000313" key="16">
    <source>
        <dbReference type="Proteomes" id="UP000215405"/>
    </source>
</evidence>
<dbReference type="Pfam" id="PF00950">
    <property type="entry name" value="ABC-3"/>
    <property type="match status" value="1"/>
</dbReference>
<evidence type="ECO:0000256" key="6">
    <source>
        <dbReference type="ARBA" id="ARBA00022692"/>
    </source>
</evidence>
<name>A0A231UXR4_9HYPH</name>
<keyword evidence="10" id="KW-0406">Ion transport</keyword>
<evidence type="ECO:0000256" key="12">
    <source>
        <dbReference type="ARBA" id="ARBA00040080"/>
    </source>
</evidence>
<protein>
    <recommendedName>
        <fullName evidence="12">High-affinity zinc uptake system membrane protein ZnuB</fullName>
    </recommendedName>
</protein>
<keyword evidence="8" id="KW-0864">Zinc transport</keyword>
<keyword evidence="6 13" id="KW-0812">Transmembrane</keyword>
<proteinExistence type="inferred from homology"/>
<evidence type="ECO:0000256" key="3">
    <source>
        <dbReference type="ARBA" id="ARBA00008034"/>
    </source>
</evidence>
<dbReference type="GO" id="GO:0010043">
    <property type="term" value="P:response to zinc ion"/>
    <property type="evidence" value="ECO:0007669"/>
    <property type="project" value="TreeGrafter"/>
</dbReference>
<evidence type="ECO:0000256" key="14">
    <source>
        <dbReference type="SAM" id="Phobius"/>
    </source>
</evidence>
<organism evidence="15 16">
    <name type="scientific">Notoacmeibacter marinus</name>
    <dbReference type="NCBI Taxonomy" id="1876515"/>
    <lineage>
        <taxon>Bacteria</taxon>
        <taxon>Pseudomonadati</taxon>
        <taxon>Pseudomonadota</taxon>
        <taxon>Alphaproteobacteria</taxon>
        <taxon>Hyphomicrobiales</taxon>
        <taxon>Notoacmeibacteraceae</taxon>
        <taxon>Notoacmeibacter</taxon>
    </lineage>
</organism>
<gene>
    <name evidence="15" type="ORF">B7H23_11345</name>
</gene>
<feature type="transmembrane region" description="Helical" evidence="14">
    <location>
        <begin position="41"/>
        <end position="74"/>
    </location>
</feature>
<evidence type="ECO:0000256" key="9">
    <source>
        <dbReference type="ARBA" id="ARBA00022989"/>
    </source>
</evidence>
<dbReference type="AlphaFoldDB" id="A0A231UXR4"/>
<dbReference type="GO" id="GO:0055085">
    <property type="term" value="P:transmembrane transport"/>
    <property type="evidence" value="ECO:0007669"/>
    <property type="project" value="InterPro"/>
</dbReference>
<evidence type="ECO:0000256" key="2">
    <source>
        <dbReference type="ARBA" id="ARBA00004651"/>
    </source>
</evidence>
<evidence type="ECO:0000256" key="8">
    <source>
        <dbReference type="ARBA" id="ARBA00022906"/>
    </source>
</evidence>
<feature type="transmembrane region" description="Helical" evidence="14">
    <location>
        <begin position="213"/>
        <end position="233"/>
    </location>
</feature>
<dbReference type="InterPro" id="IPR037294">
    <property type="entry name" value="ABC_BtuC-like"/>
</dbReference>
<comment type="similarity">
    <text evidence="3 13">Belongs to the ABC-3 integral membrane protein family.</text>
</comment>
<accession>A0A231UXR4</accession>
<dbReference type="GO" id="GO:0043190">
    <property type="term" value="C:ATP-binding cassette (ABC) transporter complex"/>
    <property type="evidence" value="ECO:0007669"/>
    <property type="project" value="InterPro"/>
</dbReference>
<evidence type="ECO:0000256" key="7">
    <source>
        <dbReference type="ARBA" id="ARBA00022833"/>
    </source>
</evidence>
<feature type="transmembrane region" description="Helical" evidence="14">
    <location>
        <begin position="86"/>
        <end position="106"/>
    </location>
</feature>